<dbReference type="PANTHER" id="PTHR12778">
    <property type="entry name" value="SOLUTE CARRIER FAMILY 33 ACETYL-COA TRANSPORTER -RELATED"/>
    <property type="match status" value="1"/>
</dbReference>
<feature type="transmembrane region" description="Helical" evidence="6">
    <location>
        <begin position="285"/>
        <end position="305"/>
    </location>
</feature>
<comment type="subcellular location">
    <subcellularLocation>
        <location evidence="1">Cell membrane</location>
        <topology evidence="1">Multi-pass membrane protein</topology>
    </subcellularLocation>
</comment>
<keyword evidence="2" id="KW-0813">Transport</keyword>
<dbReference type="InterPro" id="IPR004752">
    <property type="entry name" value="AmpG_permease/AT-1"/>
</dbReference>
<keyword evidence="9" id="KW-1185">Reference proteome</keyword>
<feature type="transmembrane region" description="Helical" evidence="6">
    <location>
        <begin position="48"/>
        <end position="67"/>
    </location>
</feature>
<feature type="transmembrane region" description="Helical" evidence="6">
    <location>
        <begin position="104"/>
        <end position="125"/>
    </location>
</feature>
<dbReference type="Gene3D" id="1.20.1250.20">
    <property type="entry name" value="MFS general substrate transporter like domains"/>
    <property type="match status" value="1"/>
</dbReference>
<evidence type="ECO:0000256" key="1">
    <source>
        <dbReference type="ARBA" id="ARBA00004651"/>
    </source>
</evidence>
<dbReference type="InterPro" id="IPR036259">
    <property type="entry name" value="MFS_trans_sf"/>
</dbReference>
<dbReference type="PANTHER" id="PTHR12778:SF10">
    <property type="entry name" value="MAJOR FACILITATOR SUPERFAMILY DOMAIN-CONTAINING PROTEIN 3"/>
    <property type="match status" value="1"/>
</dbReference>
<dbReference type="SUPFAM" id="SSF103473">
    <property type="entry name" value="MFS general substrate transporter"/>
    <property type="match status" value="1"/>
</dbReference>
<feature type="transmembrane region" description="Helical" evidence="6">
    <location>
        <begin position="223"/>
        <end position="245"/>
    </location>
</feature>
<dbReference type="Pfam" id="PF07690">
    <property type="entry name" value="MFS_1"/>
    <property type="match status" value="1"/>
</dbReference>
<feature type="transmembrane region" description="Helical" evidence="6">
    <location>
        <begin position="377"/>
        <end position="396"/>
    </location>
</feature>
<organism evidence="8 9">
    <name type="scientific">Nonomuraea longicatena</name>
    <dbReference type="NCBI Taxonomy" id="83682"/>
    <lineage>
        <taxon>Bacteria</taxon>
        <taxon>Bacillati</taxon>
        <taxon>Actinomycetota</taxon>
        <taxon>Actinomycetes</taxon>
        <taxon>Streptosporangiales</taxon>
        <taxon>Streptosporangiaceae</taxon>
        <taxon>Nonomuraea</taxon>
    </lineage>
</organism>
<reference evidence="8 9" key="1">
    <citation type="journal article" date="2019" name="Int. J. Syst. Evol. Microbiol.">
        <title>The Global Catalogue of Microorganisms (GCM) 10K type strain sequencing project: providing services to taxonomists for standard genome sequencing and annotation.</title>
        <authorList>
            <consortium name="The Broad Institute Genomics Platform"/>
            <consortium name="The Broad Institute Genome Sequencing Center for Infectious Disease"/>
            <person name="Wu L."/>
            <person name="Ma J."/>
        </authorList>
    </citation>
    <scope>NUCLEOTIDE SEQUENCE [LARGE SCALE GENOMIC DNA]</scope>
    <source>
        <strain evidence="8 9">JCM 11136</strain>
    </source>
</reference>
<feature type="transmembrane region" description="Helical" evidence="6">
    <location>
        <begin position="311"/>
        <end position="338"/>
    </location>
</feature>
<protein>
    <recommendedName>
        <fullName evidence="7">Major facilitator superfamily (MFS) profile domain-containing protein</fullName>
    </recommendedName>
</protein>
<evidence type="ECO:0000256" key="2">
    <source>
        <dbReference type="ARBA" id="ARBA00022448"/>
    </source>
</evidence>
<dbReference type="InterPro" id="IPR020846">
    <property type="entry name" value="MFS_dom"/>
</dbReference>
<comment type="caution">
    <text evidence="8">The sequence shown here is derived from an EMBL/GenBank/DDBJ whole genome shotgun (WGS) entry which is preliminary data.</text>
</comment>
<feature type="transmembrane region" description="Helical" evidence="6">
    <location>
        <begin position="170"/>
        <end position="191"/>
    </location>
</feature>
<feature type="transmembrane region" description="Helical" evidence="6">
    <location>
        <begin position="350"/>
        <end position="371"/>
    </location>
</feature>
<evidence type="ECO:0000313" key="8">
    <source>
        <dbReference type="EMBL" id="GAA0947583.1"/>
    </source>
</evidence>
<keyword evidence="5 6" id="KW-0472">Membrane</keyword>
<gene>
    <name evidence="8" type="ORF">GCM10009560_64250</name>
</gene>
<feature type="transmembrane region" description="Helical" evidence="6">
    <location>
        <begin position="12"/>
        <end position="36"/>
    </location>
</feature>
<dbReference type="InterPro" id="IPR011701">
    <property type="entry name" value="MFS"/>
</dbReference>
<evidence type="ECO:0000256" key="5">
    <source>
        <dbReference type="ARBA" id="ARBA00023136"/>
    </source>
</evidence>
<keyword evidence="3 6" id="KW-0812">Transmembrane</keyword>
<keyword evidence="4 6" id="KW-1133">Transmembrane helix</keyword>
<accession>A0ABN1QUC7</accession>
<proteinExistence type="predicted"/>
<dbReference type="RefSeq" id="WP_343953923.1">
    <property type="nucleotide sequence ID" value="NZ_BAAAHQ010000041.1"/>
</dbReference>
<feature type="transmembrane region" description="Helical" evidence="6">
    <location>
        <begin position="79"/>
        <end position="98"/>
    </location>
</feature>
<dbReference type="PROSITE" id="PS50850">
    <property type="entry name" value="MFS"/>
    <property type="match status" value="1"/>
</dbReference>
<evidence type="ECO:0000256" key="3">
    <source>
        <dbReference type="ARBA" id="ARBA00022692"/>
    </source>
</evidence>
<evidence type="ECO:0000256" key="4">
    <source>
        <dbReference type="ARBA" id="ARBA00022989"/>
    </source>
</evidence>
<feature type="transmembrane region" description="Helical" evidence="6">
    <location>
        <begin position="146"/>
        <end position="164"/>
    </location>
</feature>
<feature type="transmembrane region" description="Helical" evidence="6">
    <location>
        <begin position="251"/>
        <end position="273"/>
    </location>
</feature>
<evidence type="ECO:0000256" key="6">
    <source>
        <dbReference type="SAM" id="Phobius"/>
    </source>
</evidence>
<dbReference type="EMBL" id="BAAAHQ010000041">
    <property type="protein sequence ID" value="GAA0947583.1"/>
    <property type="molecule type" value="Genomic_DNA"/>
</dbReference>
<evidence type="ECO:0000259" key="7">
    <source>
        <dbReference type="PROSITE" id="PS50850"/>
    </source>
</evidence>
<name>A0ABN1QUC7_9ACTN</name>
<sequence>MSETTDRRAGYGLLATLYTAQFLGTSFFATALASILRERGVGLEQLGLLQVISMISALRMLWAPLVDRFGSARRGHYRSWLLILQPALAVTLLSVVLLDPVDDLGLVLFAACAAGLLSATQDIAADALAVRLLRANRYGTANGIQVAGGYVGSLVGGGVSLLVYEAFGWAPALLVLATLTALPAFQLLRLAEPAGPASRSGLGQRYAALRDVLSERTMARWTLIVQPCLFAGIFAAYALVGPMLVDAGWSLSAIGLVTSLVGDTVAMLGALLAGPLIARYGTRACLLLFGLVLLAAVLALLPLAAGSAAPLVTGAALLIFKIAYAAVATVVGAVTMRLSRPGMAGADNSAMAGVSSLIAFGAGAAALAMAAAVGYPATMATAAALVGAGLLTVRLLPDERRTPLVRPQTLNARDPAALGDIRRHRVRPPSSITRTLSVRCPCTEKWPCGPGRRLRIGPEWSASTAVVRPVSMHRS</sequence>
<feature type="domain" description="Major facilitator superfamily (MFS) profile" evidence="7">
    <location>
        <begin position="1"/>
        <end position="401"/>
    </location>
</feature>
<evidence type="ECO:0000313" key="9">
    <source>
        <dbReference type="Proteomes" id="UP001501578"/>
    </source>
</evidence>
<dbReference type="Proteomes" id="UP001501578">
    <property type="component" value="Unassembled WGS sequence"/>
</dbReference>